<proteinExistence type="predicted"/>
<dbReference type="EMBL" id="MUJZ01036780">
    <property type="protein sequence ID" value="OTF76578.1"/>
    <property type="molecule type" value="Genomic_DNA"/>
</dbReference>
<dbReference type="OrthoDB" id="10565523at2759"/>
<evidence type="ECO:0000313" key="1">
    <source>
        <dbReference type="EMBL" id="OTF76578.1"/>
    </source>
</evidence>
<keyword evidence="2" id="KW-1185">Reference proteome</keyword>
<protein>
    <submittedName>
        <fullName evidence="1">Uncharacterized protein</fullName>
    </submittedName>
</protein>
<comment type="caution">
    <text evidence="1">The sequence shown here is derived from an EMBL/GenBank/DDBJ whole genome shotgun (WGS) entry which is preliminary data.</text>
</comment>
<gene>
    <name evidence="1" type="ORF">BLA29_008436</name>
</gene>
<evidence type="ECO:0000313" key="2">
    <source>
        <dbReference type="Proteomes" id="UP000194236"/>
    </source>
</evidence>
<dbReference type="Proteomes" id="UP000194236">
    <property type="component" value="Unassembled WGS sequence"/>
</dbReference>
<dbReference type="AlphaFoldDB" id="A0A1Y3B9J6"/>
<accession>A0A1Y3B9J6</accession>
<sequence>MDTLIKQQHQSMDKMQTTIKDLMENERKSKTVMKDLINDWAEQKKNITIIMIELERLKKLNTTV</sequence>
<name>A0A1Y3B9J6_EURMA</name>
<reference evidence="1 2" key="1">
    <citation type="submission" date="2017-03" db="EMBL/GenBank/DDBJ databases">
        <title>Genome Survey of Euroglyphus maynei.</title>
        <authorList>
            <person name="Arlian L.G."/>
            <person name="Morgan M.S."/>
            <person name="Rider S.D."/>
        </authorList>
    </citation>
    <scope>NUCLEOTIDE SEQUENCE [LARGE SCALE GENOMIC DNA]</scope>
    <source>
        <strain evidence="1">Arlian Lab</strain>
        <tissue evidence="1">Whole body</tissue>
    </source>
</reference>
<organism evidence="1 2">
    <name type="scientific">Euroglyphus maynei</name>
    <name type="common">Mayne's house dust mite</name>
    <dbReference type="NCBI Taxonomy" id="6958"/>
    <lineage>
        <taxon>Eukaryota</taxon>
        <taxon>Metazoa</taxon>
        <taxon>Ecdysozoa</taxon>
        <taxon>Arthropoda</taxon>
        <taxon>Chelicerata</taxon>
        <taxon>Arachnida</taxon>
        <taxon>Acari</taxon>
        <taxon>Acariformes</taxon>
        <taxon>Sarcoptiformes</taxon>
        <taxon>Astigmata</taxon>
        <taxon>Psoroptidia</taxon>
        <taxon>Analgoidea</taxon>
        <taxon>Pyroglyphidae</taxon>
        <taxon>Pyroglyphinae</taxon>
        <taxon>Euroglyphus</taxon>
    </lineage>
</organism>